<dbReference type="PANTHER" id="PTHR46044">
    <property type="entry name" value="NITRILASE"/>
    <property type="match status" value="1"/>
</dbReference>
<proteinExistence type="inferred from homology"/>
<dbReference type="InterPro" id="IPR044149">
    <property type="entry name" value="Nitrilases_CHs"/>
</dbReference>
<reference evidence="3 4" key="1">
    <citation type="journal article" date="2012" name="BMC Genomics">
        <title>Tools to kill: Genome of one of the most destructive plant pathogenic fungi Macrophomina phaseolina.</title>
        <authorList>
            <person name="Islam M.S."/>
            <person name="Haque M.S."/>
            <person name="Islam M.M."/>
            <person name="Emdad E.M."/>
            <person name="Halim A."/>
            <person name="Hossen Q.M.M."/>
            <person name="Hossain M.Z."/>
            <person name="Ahmed B."/>
            <person name="Rahim S."/>
            <person name="Rahman M.S."/>
            <person name="Alam M.M."/>
            <person name="Hou S."/>
            <person name="Wan X."/>
            <person name="Saito J.A."/>
            <person name="Alam M."/>
        </authorList>
    </citation>
    <scope>NUCLEOTIDE SEQUENCE [LARGE SCALE GENOMIC DNA]</scope>
    <source>
        <strain evidence="3 4">MS6</strain>
    </source>
</reference>
<dbReference type="SUPFAM" id="SSF56317">
    <property type="entry name" value="Carbon-nitrogen hydrolase"/>
    <property type="match status" value="1"/>
</dbReference>
<dbReference type="STRING" id="1126212.K2SF96"/>
<evidence type="ECO:0000313" key="4">
    <source>
        <dbReference type="Proteomes" id="UP000007129"/>
    </source>
</evidence>
<dbReference type="OrthoDB" id="10250282at2759"/>
<name>K2SF96_MACPH</name>
<comment type="similarity">
    <text evidence="1">Belongs to the carbon-nitrogen hydrolase superfamily. Nitrilase family.</text>
</comment>
<dbReference type="Proteomes" id="UP000007129">
    <property type="component" value="Unassembled WGS sequence"/>
</dbReference>
<dbReference type="InterPro" id="IPR003010">
    <property type="entry name" value="C-N_Hydrolase"/>
</dbReference>
<comment type="caution">
    <text evidence="3">The sequence shown here is derived from an EMBL/GenBank/DDBJ whole genome shotgun (WGS) entry which is preliminary data.</text>
</comment>
<dbReference type="Pfam" id="PF00795">
    <property type="entry name" value="CN_hydrolase"/>
    <property type="match status" value="1"/>
</dbReference>
<gene>
    <name evidence="3" type="ORF">MPH_01596</name>
</gene>
<sequence>MPRHNCRYTGRASPHQTRHQRLLTSLLNNIMSPTIRIAACHASPVVLSAAKTTRKCITFIEEAASNGAHLVIFPETYIPAFPIWSSILPPVDNHDLFARMARESVYIDGEEINVIRYTAKEKGIFVSVGISERVRYSSATLFNTNLIISDNGEILVHHRKMMPTFFEKLTWSPGDGHGLRVVDIASSCKLGALICGENTNPLARYAMMAQGEQLHISTWPPIWPTRDPTVAATANYDNVAANRTRAAAHCFEAKCFGVLCAGHLDSAAADAIASASSNPDLVRKIIDNSPLGASMFLDPNGALTPGFIIKSGEKQKKDYMQDEEGILYADLDLEKCVEGKQYHDVVGGYQRLDIFDLKVDRSRRDPATFSD</sequence>
<dbReference type="GO" id="GO:0016746">
    <property type="term" value="F:acyltransferase activity"/>
    <property type="evidence" value="ECO:0007669"/>
    <property type="project" value="UniProtKB-KW"/>
</dbReference>
<keyword evidence="3" id="KW-0808">Transferase</keyword>
<evidence type="ECO:0000313" key="3">
    <source>
        <dbReference type="EMBL" id="EKG21089.1"/>
    </source>
</evidence>
<dbReference type="PROSITE" id="PS50263">
    <property type="entry name" value="CN_HYDROLASE"/>
    <property type="match status" value="1"/>
</dbReference>
<accession>K2SF96</accession>
<evidence type="ECO:0000259" key="2">
    <source>
        <dbReference type="PROSITE" id="PS50263"/>
    </source>
</evidence>
<dbReference type="CDD" id="cd07564">
    <property type="entry name" value="nitrilases_CHs"/>
    <property type="match status" value="1"/>
</dbReference>
<dbReference type="PANTHER" id="PTHR46044:SF2">
    <property type="entry name" value="CN HYDROLASE DOMAIN-CONTAINING PROTEIN"/>
    <property type="match status" value="1"/>
</dbReference>
<dbReference type="InterPro" id="IPR036526">
    <property type="entry name" value="C-N_Hydrolase_sf"/>
</dbReference>
<dbReference type="HOGENOM" id="CLU_030130_6_2_1"/>
<organism evidence="3 4">
    <name type="scientific">Macrophomina phaseolina (strain MS6)</name>
    <name type="common">Charcoal rot fungus</name>
    <dbReference type="NCBI Taxonomy" id="1126212"/>
    <lineage>
        <taxon>Eukaryota</taxon>
        <taxon>Fungi</taxon>
        <taxon>Dikarya</taxon>
        <taxon>Ascomycota</taxon>
        <taxon>Pezizomycotina</taxon>
        <taxon>Dothideomycetes</taxon>
        <taxon>Dothideomycetes incertae sedis</taxon>
        <taxon>Botryosphaeriales</taxon>
        <taxon>Botryosphaeriaceae</taxon>
        <taxon>Macrophomina</taxon>
    </lineage>
</organism>
<dbReference type="eggNOG" id="KOG0805">
    <property type="taxonomic scope" value="Eukaryota"/>
</dbReference>
<protein>
    <submittedName>
        <fullName evidence="3">Nitrilase/cyanide hydratase and apolipoprotein N-acyltransferase</fullName>
    </submittedName>
</protein>
<dbReference type="InParanoid" id="K2SF96"/>
<dbReference type="AlphaFoldDB" id="K2SF96"/>
<keyword evidence="3" id="KW-0449">Lipoprotein</keyword>
<dbReference type="Gene3D" id="3.60.110.10">
    <property type="entry name" value="Carbon-nitrogen hydrolase"/>
    <property type="match status" value="1"/>
</dbReference>
<evidence type="ECO:0000256" key="1">
    <source>
        <dbReference type="ARBA" id="ARBA00008129"/>
    </source>
</evidence>
<dbReference type="EMBL" id="AHHD01000061">
    <property type="protein sequence ID" value="EKG21089.1"/>
    <property type="molecule type" value="Genomic_DNA"/>
</dbReference>
<feature type="domain" description="CN hydrolase" evidence="2">
    <location>
        <begin position="35"/>
        <end position="333"/>
    </location>
</feature>
<keyword evidence="3" id="KW-0012">Acyltransferase</keyword>
<dbReference type="VEuPathDB" id="FungiDB:MPH_01596"/>